<sequence length="903" mass="100164">MTNETEQETLDLRLETQGSEDISNKTVTDQFCPTQTSCISLAISELGSPSENLKDPPDENLRGSSGDGSEESRPDSPTEGLRGNAEDDESPHRESRIEGTEKTDSSVQSRTAGRGELEDRGSDKSDSSDESRMESPEPPNENSELNEMDTTFMGGASELDAPSAVSGDPQLPVKTNAPPPPTSDDESGMSSPKCGSDNEADSDQEENEELREARMDEDDEPNFDRGPEITLPYKQPEQLSLREFLARRRSKKSSASQIAEEQGPSTEPAVKPESVEATPEEEERQKRKSKLREEILKAAAKVTPQLSRSSFVAQTPVDQLILKAVSMQNANATSPDAPKKPNNSVPGAQLKELKASLKEKIDEQRKRSRQERTKRILKQNFGEDAGEEEEEEDYETEDDEFDDEEALLARAAEESEAEDGDGRESADVEELADDEADEPEEEGEPEDIGEDSDIDDMTERRKSQKKKKNLIQDSDDEAENPDRDSDEDGDASDGDDNDLDLKIQDDGEEDDASFMHLSQTQVPLQKKKPKSLHLDLDMNNDNSKDVDDDLLALCSGKFATQSSTAKSSRPEAVDDVDEEAEEEENDEEANAEDPEDSDDDDDLEGEADLDPDRRRKKEEDFFEGEAELSGSDVGSDGEDENDGMTEAEKKKFLKSLISENPGISEEELQEQVTRLHFKQLLDDDRKDIRLMKELLLADGDLHSDGPGRERSFKWTNLSNDFVGGNDRGSDDSDHEEETEEEAKWKARRLEREKQRKDEEATSAFGSAKSATSESSRAHYEMDSECEVSIPNVLKEANKALKIVVPERNVDGNPKKVVGGGFLNMNNAVLQKIAEKVKSNAKEKEGSQTTKNFVFRSVDKPEASTKAAKRSSTDAIQPSSKRTKMENLSPLPSTSKTRSIFSKF</sequence>
<feature type="compositionally biased region" description="Acidic residues" evidence="4">
    <location>
        <begin position="635"/>
        <end position="645"/>
    </location>
</feature>
<gene>
    <name evidence="6" type="primary">LOC108864176</name>
</gene>
<evidence type="ECO:0000256" key="1">
    <source>
        <dbReference type="ARBA" id="ARBA00004123"/>
    </source>
</evidence>
<dbReference type="GO" id="GO:0005634">
    <property type="term" value="C:nucleus"/>
    <property type="evidence" value="ECO:0007669"/>
    <property type="project" value="UniProtKB-SubCell"/>
</dbReference>
<keyword evidence="2" id="KW-0597">Phosphoprotein</keyword>
<reference evidence="6" key="1">
    <citation type="submission" date="2025-08" db="UniProtKB">
        <authorList>
            <consortium name="RefSeq"/>
        </authorList>
    </citation>
    <scope>IDENTIFICATION</scope>
</reference>
<feature type="compositionally biased region" description="Acidic residues" evidence="4">
    <location>
        <begin position="198"/>
        <end position="221"/>
    </location>
</feature>
<evidence type="ECO:0000256" key="2">
    <source>
        <dbReference type="ARBA" id="ARBA00022553"/>
    </source>
</evidence>
<dbReference type="KEGG" id="goe:108864176"/>
<dbReference type="GO" id="GO:0007095">
    <property type="term" value="P:mitotic G2 DNA damage checkpoint signaling"/>
    <property type="evidence" value="ECO:0007669"/>
    <property type="project" value="TreeGrafter"/>
</dbReference>
<feature type="region of interest" description="Disordered" evidence="4">
    <location>
        <begin position="47"/>
        <end position="291"/>
    </location>
</feature>
<feature type="compositionally biased region" description="Acidic residues" evidence="4">
    <location>
        <begin position="573"/>
        <end position="609"/>
    </location>
</feature>
<feature type="compositionally biased region" description="Basic and acidic residues" evidence="4">
    <location>
        <begin position="113"/>
        <end position="135"/>
    </location>
</feature>
<feature type="compositionally biased region" description="Polar residues" evidence="4">
    <location>
        <begin position="889"/>
        <end position="903"/>
    </location>
</feature>
<feature type="compositionally biased region" description="Acidic residues" evidence="4">
    <location>
        <begin position="427"/>
        <end position="456"/>
    </location>
</feature>
<feature type="compositionally biased region" description="Basic and acidic residues" evidence="4">
    <location>
        <begin position="741"/>
        <end position="759"/>
    </location>
</feature>
<keyword evidence="5" id="KW-1185">Reference proteome</keyword>
<proteinExistence type="predicted"/>
<feature type="compositionally biased region" description="Basic and acidic residues" evidence="4">
    <location>
        <begin position="52"/>
        <end position="61"/>
    </location>
</feature>
<organism evidence="5 6">
    <name type="scientific">Galendromus occidentalis</name>
    <name type="common">western predatory mite</name>
    <dbReference type="NCBI Taxonomy" id="34638"/>
    <lineage>
        <taxon>Eukaryota</taxon>
        <taxon>Metazoa</taxon>
        <taxon>Ecdysozoa</taxon>
        <taxon>Arthropoda</taxon>
        <taxon>Chelicerata</taxon>
        <taxon>Arachnida</taxon>
        <taxon>Acari</taxon>
        <taxon>Parasitiformes</taxon>
        <taxon>Mesostigmata</taxon>
        <taxon>Gamasina</taxon>
        <taxon>Phytoseioidea</taxon>
        <taxon>Phytoseiidae</taxon>
        <taxon>Typhlodrominae</taxon>
        <taxon>Galendromus</taxon>
    </lineage>
</organism>
<comment type="subcellular location">
    <subcellularLocation>
        <location evidence="1">Nucleus</location>
    </subcellularLocation>
</comment>
<dbReference type="RefSeq" id="XP_028967104.1">
    <property type="nucleotide sequence ID" value="XM_029111271.1"/>
</dbReference>
<feature type="compositionally biased region" description="Basic and acidic residues" evidence="4">
    <location>
        <begin position="351"/>
        <end position="374"/>
    </location>
</feature>
<name>A0AAJ7SEM9_9ACAR</name>
<dbReference type="AlphaFoldDB" id="A0AAJ7SEM9"/>
<evidence type="ECO:0000256" key="4">
    <source>
        <dbReference type="SAM" id="MobiDB-lite"/>
    </source>
</evidence>
<dbReference type="InterPro" id="IPR024146">
    <property type="entry name" value="Claspin"/>
</dbReference>
<evidence type="ECO:0000256" key="3">
    <source>
        <dbReference type="ARBA" id="ARBA00023242"/>
    </source>
</evidence>
<feature type="region of interest" description="Disordered" evidence="4">
    <location>
        <begin position="699"/>
        <end position="783"/>
    </location>
</feature>
<feature type="compositionally biased region" description="Polar residues" evidence="4">
    <location>
        <begin position="558"/>
        <end position="567"/>
    </location>
</feature>
<feature type="compositionally biased region" description="Acidic residues" evidence="4">
    <location>
        <begin position="473"/>
        <end position="498"/>
    </location>
</feature>
<dbReference type="GO" id="GO:0033314">
    <property type="term" value="P:mitotic DNA replication checkpoint signaling"/>
    <property type="evidence" value="ECO:0007669"/>
    <property type="project" value="TreeGrafter"/>
</dbReference>
<feature type="compositionally biased region" description="Basic and acidic residues" evidence="4">
    <location>
        <begin position="699"/>
        <end position="712"/>
    </location>
</feature>
<dbReference type="Proteomes" id="UP000694867">
    <property type="component" value="Unplaced"/>
</dbReference>
<feature type="compositionally biased region" description="Basic and acidic residues" evidence="4">
    <location>
        <begin position="610"/>
        <end position="619"/>
    </location>
</feature>
<feature type="region of interest" description="Disordered" evidence="4">
    <location>
        <begin position="329"/>
        <end position="648"/>
    </location>
</feature>
<evidence type="ECO:0000313" key="6">
    <source>
        <dbReference type="RefSeq" id="XP_028967104.1"/>
    </source>
</evidence>
<dbReference type="PANTHER" id="PTHR14396">
    <property type="entry name" value="CLASPIN"/>
    <property type="match status" value="1"/>
</dbReference>
<dbReference type="GeneID" id="108864176"/>
<dbReference type="GO" id="GO:0010997">
    <property type="term" value="F:anaphase-promoting complex binding"/>
    <property type="evidence" value="ECO:0007669"/>
    <property type="project" value="TreeGrafter"/>
</dbReference>
<accession>A0AAJ7SEM9</accession>
<keyword evidence="3" id="KW-0539">Nucleus</keyword>
<feature type="region of interest" description="Disordered" evidence="4">
    <location>
        <begin position="838"/>
        <end position="903"/>
    </location>
</feature>
<evidence type="ECO:0000313" key="5">
    <source>
        <dbReference type="Proteomes" id="UP000694867"/>
    </source>
</evidence>
<protein>
    <submittedName>
        <fullName evidence="6">Claspin-like</fullName>
    </submittedName>
</protein>
<feature type="compositionally biased region" description="Polar residues" evidence="4">
    <location>
        <begin position="16"/>
        <end position="31"/>
    </location>
</feature>
<feature type="compositionally biased region" description="Basic and acidic residues" evidence="4">
    <location>
        <begin position="90"/>
        <end position="104"/>
    </location>
</feature>
<dbReference type="PANTHER" id="PTHR14396:SF10">
    <property type="entry name" value="CLASPIN"/>
    <property type="match status" value="1"/>
</dbReference>
<feature type="region of interest" description="Disordered" evidence="4">
    <location>
        <begin position="1"/>
        <end position="31"/>
    </location>
</feature>
<feature type="compositionally biased region" description="Acidic residues" evidence="4">
    <location>
        <begin position="384"/>
        <end position="406"/>
    </location>
</feature>